<feature type="compositionally biased region" description="Low complexity" evidence="1">
    <location>
        <begin position="351"/>
        <end position="362"/>
    </location>
</feature>
<dbReference type="Proteomes" id="UP001056012">
    <property type="component" value="Chromosome 7"/>
</dbReference>
<organism evidence="2 3">
    <name type="scientific">Curvularia clavata</name>
    <dbReference type="NCBI Taxonomy" id="95742"/>
    <lineage>
        <taxon>Eukaryota</taxon>
        <taxon>Fungi</taxon>
        <taxon>Dikarya</taxon>
        <taxon>Ascomycota</taxon>
        <taxon>Pezizomycotina</taxon>
        <taxon>Dothideomycetes</taxon>
        <taxon>Pleosporomycetidae</taxon>
        <taxon>Pleosporales</taxon>
        <taxon>Pleosporineae</taxon>
        <taxon>Pleosporaceae</taxon>
        <taxon>Curvularia</taxon>
    </lineage>
</organism>
<gene>
    <name evidence="2" type="ORF">yc1106_08695</name>
</gene>
<dbReference type="GO" id="GO:0003677">
    <property type="term" value="F:DNA binding"/>
    <property type="evidence" value="ECO:0007669"/>
    <property type="project" value="InterPro"/>
</dbReference>
<accession>A0A9Q8ZG09</accession>
<dbReference type="AlphaFoldDB" id="A0A9Q8ZG09"/>
<feature type="region of interest" description="Disordered" evidence="1">
    <location>
        <begin position="976"/>
        <end position="1113"/>
    </location>
</feature>
<evidence type="ECO:0000256" key="1">
    <source>
        <dbReference type="SAM" id="MobiDB-lite"/>
    </source>
</evidence>
<feature type="compositionally biased region" description="Polar residues" evidence="1">
    <location>
        <begin position="394"/>
        <end position="408"/>
    </location>
</feature>
<name>A0A9Q8ZG09_CURCL</name>
<reference evidence="2" key="1">
    <citation type="submission" date="2021-12" db="EMBL/GenBank/DDBJ databases">
        <title>Curvularia clavata genome.</title>
        <authorList>
            <person name="Cao Y."/>
        </authorList>
    </citation>
    <scope>NUCLEOTIDE SEQUENCE</scope>
    <source>
        <strain evidence="2">Yc1106</strain>
    </source>
</reference>
<feature type="compositionally biased region" description="Basic and acidic residues" evidence="1">
    <location>
        <begin position="717"/>
        <end position="733"/>
    </location>
</feature>
<protein>
    <submittedName>
        <fullName evidence="2">Uncharacterized protein</fullName>
    </submittedName>
</protein>
<keyword evidence="3" id="KW-1185">Reference proteome</keyword>
<sequence length="1276" mass="139522">MAPRGRSLTASEDAYSDRSNDSSPDPLAISFDENITSSPRKASPRKPMLGSSPTKPARRPEPSEMIFSSPSKSMVLSTPRGNGASPWRIKVTVQAEPEDGENAESPSVKRVTRTKTTTVPLKDPDASSPVKRPRGRPRKSETGSTPKPKRKGTPIKRPAQFSSPSKIIGGGDSSAADVDTDIPPRKRRGRPRKSVEPSNDGQNAAVGSSETTPEFTREQTPHPSAGARSGSSEKSARFTEPSRPDLQTMDDALRTSPTRSEPSPSLGTPAHSSMRNSLRERRGTPHANRVAIIESDEDDDGALTPPSGDDDNDNDDLPEVQPLSGLEDDQQDALTPSETSAQSSDSDDDASNTAGDGGAQDAQEYEDDDGDDETQGHNFTFDEGTTRMPDDTTMLDSETFSMISVESLRNNTARPTPPRPQGVQTAIAAKAGSSLRHEYLGPATHSASESERSTSEEHMSVAQANAETAPNDPERPKLSRHVTPAMDYEVPTAPPALQPVQPTPTKSPSPTLGRAVTAGVALQGLLDPNRLTPDASQKTPNAKRGSLDDLFRGFSSGTRKDLQAGLRLGEQLAQGQTEEDIAPGRSSPIRAQPTVAPKSGVFRTKRKYQQSRLLTPEDQDHVVTAAGPAVAANDVQYPTLDVEELEKTPMSPARSESAMSWQADTPPRVAENQIQRDADIEEARVDIAGSAEEEAVQHDDFGDIWQEEASRSVISTHPDEPSAEKSPEVHDLFTDASVVRPARGRVARTWRRKKVNEGTESRQEPVPERTEPNTRQSKDNEEDQRVGSARSEEQPVQAGKPNAESEESDDAGMFFHSNAPSALDQKRPARFQRRRPRRQEAEKVSLSELLDQGESFVPESSPPTTTQKTPPKKTPPKAKINPFLDTPPRFPAIMNSPKKSSPLRQELHSGDISTSSVQQFEESTLPIAQSSPFHTVVDGDSKISAASDQRQFRMEMEGNTASTIIRVREEANEYLDAYEPQERSLNDITEVTEASRTHQDISHLPSSPPKMQQRFEQRLLSARKPSPLSKTTQRSDKAPTPQPRKPLAHSKQPEVIELSSGSSSSEEPETSPSVAAQPAPQPAVTKSAKSTSSRLPEPLPEPQPHPILSRMTPLPKVEPWTRTHYKALDKLYSTHLKHPALFCPFNVPPTPLSRTNGHLLRRFLAENGNLPYVGAVFHAWGYSMVMTAELVVLCSVFMELMSLRSEFEYEQVAGKKLEIGNCAPGRRGDWISGEDVLQRLATVVMGESVRRDERAGREIDRSRSLYIEWPQTTGRS</sequence>
<feature type="compositionally biased region" description="Basic and acidic residues" evidence="1">
    <location>
        <begin position="755"/>
        <end position="793"/>
    </location>
</feature>
<feature type="compositionally biased region" description="Basic and acidic residues" evidence="1">
    <location>
        <begin position="234"/>
        <end position="243"/>
    </location>
</feature>
<dbReference type="OrthoDB" id="3946221at2759"/>
<feature type="region of interest" description="Disordered" evidence="1">
    <location>
        <begin position="1"/>
        <end position="604"/>
    </location>
</feature>
<feature type="compositionally biased region" description="Polar residues" evidence="1">
    <location>
        <begin position="911"/>
        <end position="921"/>
    </location>
</feature>
<feature type="region of interest" description="Disordered" evidence="1">
    <location>
        <begin position="646"/>
        <end position="676"/>
    </location>
</feature>
<feature type="compositionally biased region" description="Acidic residues" evidence="1">
    <location>
        <begin position="308"/>
        <end position="318"/>
    </location>
</feature>
<dbReference type="VEuPathDB" id="FungiDB:yc1106_08695"/>
<dbReference type="InterPro" id="IPR017956">
    <property type="entry name" value="AT_hook_DNA-bd_motif"/>
</dbReference>
<proteinExistence type="predicted"/>
<feature type="compositionally biased region" description="Low complexity" evidence="1">
    <location>
        <begin position="1053"/>
        <end position="1084"/>
    </location>
</feature>
<dbReference type="EMBL" id="CP089280">
    <property type="protein sequence ID" value="USP81421.1"/>
    <property type="molecule type" value="Genomic_DNA"/>
</dbReference>
<evidence type="ECO:0000313" key="3">
    <source>
        <dbReference type="Proteomes" id="UP001056012"/>
    </source>
</evidence>
<feature type="compositionally biased region" description="Polar residues" evidence="1">
    <location>
        <begin position="196"/>
        <end position="214"/>
    </location>
</feature>
<feature type="compositionally biased region" description="Basic and acidic residues" evidence="1">
    <location>
        <begin position="448"/>
        <end position="459"/>
    </location>
</feature>
<feature type="compositionally biased region" description="Polar residues" evidence="1">
    <location>
        <begin position="66"/>
        <end position="80"/>
    </location>
</feature>
<feature type="compositionally biased region" description="Acidic residues" evidence="1">
    <location>
        <begin position="363"/>
        <end position="373"/>
    </location>
</feature>
<evidence type="ECO:0000313" key="2">
    <source>
        <dbReference type="EMBL" id="USP81421.1"/>
    </source>
</evidence>
<dbReference type="SMART" id="SM00384">
    <property type="entry name" value="AT_hook"/>
    <property type="match status" value="2"/>
</dbReference>
<feature type="compositionally biased region" description="Low complexity" evidence="1">
    <location>
        <begin position="254"/>
        <end position="265"/>
    </location>
</feature>
<feature type="compositionally biased region" description="Basic residues" evidence="1">
    <location>
        <begin position="828"/>
        <end position="837"/>
    </location>
</feature>
<feature type="compositionally biased region" description="Basic residues" evidence="1">
    <location>
        <begin position="742"/>
        <end position="754"/>
    </location>
</feature>
<feature type="region of interest" description="Disordered" evidence="1">
    <location>
        <begin position="691"/>
        <end position="921"/>
    </location>
</feature>
<feature type="compositionally biased region" description="Pro residues" evidence="1">
    <location>
        <begin position="492"/>
        <end position="507"/>
    </location>
</feature>